<protein>
    <submittedName>
        <fullName evidence="2">Uncharacterized protein</fullName>
    </submittedName>
</protein>
<dbReference type="RefSeq" id="WP_119909790.1">
    <property type="nucleotide sequence ID" value="NZ_QZCH01000004.1"/>
</dbReference>
<feature type="signal peptide" evidence="1">
    <location>
        <begin position="1"/>
        <end position="24"/>
    </location>
</feature>
<keyword evidence="1" id="KW-0732">Signal</keyword>
<comment type="caution">
    <text evidence="2">The sequence shown here is derived from an EMBL/GenBank/DDBJ whole genome shotgun (WGS) entry which is preliminary data.</text>
</comment>
<evidence type="ECO:0000313" key="2">
    <source>
        <dbReference type="EMBL" id="RJG49455.1"/>
    </source>
</evidence>
<dbReference type="AlphaFoldDB" id="A0A418YH82"/>
<accession>A0A418YH82</accession>
<keyword evidence="3" id="KW-1185">Reference proteome</keyword>
<name>A0A418YH82_9GAMM</name>
<reference evidence="2 3" key="1">
    <citation type="submission" date="2018-09" db="EMBL/GenBank/DDBJ databases">
        <authorList>
            <person name="Wang F."/>
        </authorList>
    </citation>
    <scope>NUCLEOTIDE SEQUENCE [LARGE SCALE GENOMIC DNA]</scope>
    <source>
        <strain evidence="2 3">PLHSC7-2</strain>
    </source>
</reference>
<organism evidence="2 3">
    <name type="scientific">Motilimonas pumila</name>
    <dbReference type="NCBI Taxonomy" id="2303987"/>
    <lineage>
        <taxon>Bacteria</taxon>
        <taxon>Pseudomonadati</taxon>
        <taxon>Pseudomonadota</taxon>
        <taxon>Gammaproteobacteria</taxon>
        <taxon>Alteromonadales</taxon>
        <taxon>Alteromonadales genera incertae sedis</taxon>
        <taxon>Motilimonas</taxon>
    </lineage>
</organism>
<gene>
    <name evidence="2" type="ORF">D1Z90_05725</name>
</gene>
<proteinExistence type="predicted"/>
<reference evidence="2 3" key="2">
    <citation type="submission" date="2019-01" db="EMBL/GenBank/DDBJ databases">
        <title>Motilimonas pumilus sp. nov., isolated from the gut of sea cucumber (Apostichopus japonicus).</title>
        <authorList>
            <person name="Wang F.-Q."/>
            <person name="Ren L.-H."/>
            <person name="Lin Y.-W."/>
            <person name="Sun G.-H."/>
            <person name="Du Z.-J."/>
            <person name="Zhao J.-X."/>
            <person name="Liu X.-J."/>
            <person name="Liu L.-J."/>
        </authorList>
    </citation>
    <scope>NUCLEOTIDE SEQUENCE [LARGE SCALE GENOMIC DNA]</scope>
    <source>
        <strain evidence="2 3">PLHSC7-2</strain>
    </source>
</reference>
<evidence type="ECO:0000256" key="1">
    <source>
        <dbReference type="SAM" id="SignalP"/>
    </source>
</evidence>
<dbReference type="EMBL" id="QZCH01000004">
    <property type="protein sequence ID" value="RJG49455.1"/>
    <property type="molecule type" value="Genomic_DNA"/>
</dbReference>
<sequence>MKLKHLLTIFIFAYAFTTFKIVNAATQTSVLPYVELIRIISTDPFEADIRVSAKEPSTSELMFAITMIGSDKVIWLDHVSAENGIVRVSKNSFVFNQEQHQLQAYRVIKPILVAALTPSPQPLALKKLSPELITPSPLSEKAPPAANVGKVCSIERASSETFWQVAKRYSKEHEIGIYDGLLALYASNVDKFQGKNINFLNSRTLNCASEARIQWIAQQNSSYRWYQALDRGERYDTVIPVHLLPD</sequence>
<dbReference type="Proteomes" id="UP000283255">
    <property type="component" value="Unassembled WGS sequence"/>
</dbReference>
<dbReference type="OrthoDB" id="5298707at2"/>
<feature type="chain" id="PRO_5019157843" evidence="1">
    <location>
        <begin position="25"/>
        <end position="246"/>
    </location>
</feature>
<evidence type="ECO:0000313" key="3">
    <source>
        <dbReference type="Proteomes" id="UP000283255"/>
    </source>
</evidence>